<gene>
    <name evidence="3" type="ORF">HPB48_004391</name>
</gene>
<evidence type="ECO:0000256" key="1">
    <source>
        <dbReference type="SAM" id="MobiDB-lite"/>
    </source>
</evidence>
<evidence type="ECO:0000313" key="4">
    <source>
        <dbReference type="Proteomes" id="UP000821853"/>
    </source>
</evidence>
<dbReference type="VEuPathDB" id="VectorBase:HLOH_056848"/>
<organism evidence="3 4">
    <name type="scientific">Haemaphysalis longicornis</name>
    <name type="common">Bush tick</name>
    <dbReference type="NCBI Taxonomy" id="44386"/>
    <lineage>
        <taxon>Eukaryota</taxon>
        <taxon>Metazoa</taxon>
        <taxon>Ecdysozoa</taxon>
        <taxon>Arthropoda</taxon>
        <taxon>Chelicerata</taxon>
        <taxon>Arachnida</taxon>
        <taxon>Acari</taxon>
        <taxon>Parasitiformes</taxon>
        <taxon>Ixodida</taxon>
        <taxon>Ixodoidea</taxon>
        <taxon>Ixodidae</taxon>
        <taxon>Haemaphysalinae</taxon>
        <taxon>Haemaphysalis</taxon>
    </lineage>
</organism>
<reference evidence="3 4" key="1">
    <citation type="journal article" date="2020" name="Cell">
        <title>Large-Scale Comparative Analyses of Tick Genomes Elucidate Their Genetic Diversity and Vector Capacities.</title>
        <authorList>
            <consortium name="Tick Genome and Microbiome Consortium (TIGMIC)"/>
            <person name="Jia N."/>
            <person name="Wang J."/>
            <person name="Shi W."/>
            <person name="Du L."/>
            <person name="Sun Y."/>
            <person name="Zhan W."/>
            <person name="Jiang J.F."/>
            <person name="Wang Q."/>
            <person name="Zhang B."/>
            <person name="Ji P."/>
            <person name="Bell-Sakyi L."/>
            <person name="Cui X.M."/>
            <person name="Yuan T.T."/>
            <person name="Jiang B.G."/>
            <person name="Yang W.F."/>
            <person name="Lam T.T."/>
            <person name="Chang Q.C."/>
            <person name="Ding S.J."/>
            <person name="Wang X.J."/>
            <person name="Zhu J.G."/>
            <person name="Ruan X.D."/>
            <person name="Zhao L."/>
            <person name="Wei J.T."/>
            <person name="Ye R.Z."/>
            <person name="Que T.C."/>
            <person name="Du C.H."/>
            <person name="Zhou Y.H."/>
            <person name="Cheng J.X."/>
            <person name="Dai P.F."/>
            <person name="Guo W.B."/>
            <person name="Han X.H."/>
            <person name="Huang E.J."/>
            <person name="Li L.F."/>
            <person name="Wei W."/>
            <person name="Gao Y.C."/>
            <person name="Liu J.Z."/>
            <person name="Shao H.Z."/>
            <person name="Wang X."/>
            <person name="Wang C.C."/>
            <person name="Yang T.C."/>
            <person name="Huo Q.B."/>
            <person name="Li W."/>
            <person name="Chen H.Y."/>
            <person name="Chen S.E."/>
            <person name="Zhou L.G."/>
            <person name="Ni X.B."/>
            <person name="Tian J.H."/>
            <person name="Sheng Y."/>
            <person name="Liu T."/>
            <person name="Pan Y.S."/>
            <person name="Xia L.Y."/>
            <person name="Li J."/>
            <person name="Zhao F."/>
            <person name="Cao W.C."/>
        </authorList>
    </citation>
    <scope>NUCLEOTIDE SEQUENCE [LARGE SCALE GENOMIC DNA]</scope>
    <source>
        <strain evidence="3">HaeL-2018</strain>
    </source>
</reference>
<evidence type="ECO:0000313" key="3">
    <source>
        <dbReference type="EMBL" id="KAH9368892.1"/>
    </source>
</evidence>
<keyword evidence="4" id="KW-1185">Reference proteome</keyword>
<sequence>MGSPHSSFIFLLFIINLSIHSTEQASADLTASVRTPWMEKASDDMGDSGKDFPTPRPSPRYQPGASWARHRLLRGRAPGPDADRPSPRRPLSIAAASFPRTQ</sequence>
<dbReference type="AlphaFoldDB" id="A0A9J6G3D6"/>
<keyword evidence="2" id="KW-0732">Signal</keyword>
<feature type="signal peptide" evidence="2">
    <location>
        <begin position="1"/>
        <end position="24"/>
    </location>
</feature>
<feature type="chain" id="PRO_5039947367" evidence="2">
    <location>
        <begin position="25"/>
        <end position="102"/>
    </location>
</feature>
<dbReference type="Proteomes" id="UP000821853">
    <property type="component" value="Chromosome 2"/>
</dbReference>
<comment type="caution">
    <text evidence="3">The sequence shown here is derived from an EMBL/GenBank/DDBJ whole genome shotgun (WGS) entry which is preliminary data.</text>
</comment>
<feature type="compositionally biased region" description="Basic and acidic residues" evidence="1">
    <location>
        <begin position="40"/>
        <end position="50"/>
    </location>
</feature>
<name>A0A9J6G3D6_HAELO</name>
<protein>
    <submittedName>
        <fullName evidence="3">Uncharacterized protein</fullName>
    </submittedName>
</protein>
<evidence type="ECO:0000256" key="2">
    <source>
        <dbReference type="SAM" id="SignalP"/>
    </source>
</evidence>
<dbReference type="EMBL" id="JABSTR010000004">
    <property type="protein sequence ID" value="KAH9368892.1"/>
    <property type="molecule type" value="Genomic_DNA"/>
</dbReference>
<proteinExistence type="predicted"/>
<feature type="region of interest" description="Disordered" evidence="1">
    <location>
        <begin position="40"/>
        <end position="102"/>
    </location>
</feature>
<accession>A0A9J6G3D6</accession>